<gene>
    <name evidence="1" type="ORF">SAMN05216178_3573</name>
</gene>
<name>A0A1H4Q154_9PSED</name>
<dbReference type="AlphaFoldDB" id="A0A1H4Q154"/>
<organism evidence="1 2">
    <name type="scientific">Pseudomonas saponiphila</name>
    <dbReference type="NCBI Taxonomy" id="556534"/>
    <lineage>
        <taxon>Bacteria</taxon>
        <taxon>Pseudomonadati</taxon>
        <taxon>Pseudomonadota</taxon>
        <taxon>Gammaproteobacteria</taxon>
        <taxon>Pseudomonadales</taxon>
        <taxon>Pseudomonadaceae</taxon>
        <taxon>Pseudomonas</taxon>
    </lineage>
</organism>
<protein>
    <submittedName>
        <fullName evidence="1">Uncharacterized protein</fullName>
    </submittedName>
</protein>
<sequence length="39" mass="4268">MVTLQGRGCTLSGYMPGYAWAAELLEVKVRGQVVVDVNR</sequence>
<reference evidence="2" key="1">
    <citation type="submission" date="2016-10" db="EMBL/GenBank/DDBJ databases">
        <authorList>
            <person name="Varghese N."/>
            <person name="Submissions S."/>
        </authorList>
    </citation>
    <scope>NUCLEOTIDE SEQUENCE [LARGE SCALE GENOMIC DNA]</scope>
    <source>
        <strain evidence="2">DSM 9751</strain>
    </source>
</reference>
<proteinExistence type="predicted"/>
<evidence type="ECO:0000313" key="2">
    <source>
        <dbReference type="Proteomes" id="UP000198982"/>
    </source>
</evidence>
<keyword evidence="2" id="KW-1185">Reference proteome</keyword>
<evidence type="ECO:0000313" key="1">
    <source>
        <dbReference type="EMBL" id="SEC13387.1"/>
    </source>
</evidence>
<dbReference type="EMBL" id="FNTJ01000001">
    <property type="protein sequence ID" value="SEC13387.1"/>
    <property type="molecule type" value="Genomic_DNA"/>
</dbReference>
<dbReference type="Proteomes" id="UP000198982">
    <property type="component" value="Unassembled WGS sequence"/>
</dbReference>
<accession>A0A1H4Q154</accession>